<reference evidence="3 4" key="1">
    <citation type="submission" date="2020-04" db="EMBL/GenBank/DDBJ databases">
        <title>Phylogenetic Diversity and Antibacterial Activity against Ralstonia solanacearum of Endophytic Actinomycete Isolated from Moss.</title>
        <authorList>
            <person name="Zhuang X."/>
        </authorList>
    </citation>
    <scope>NUCLEOTIDE SEQUENCE [LARGE SCALE GENOMIC DNA]</scope>
    <source>
        <strain evidence="3 4">LD120</strain>
    </source>
</reference>
<name>A0ABX1GWT9_9ACTN</name>
<keyword evidence="4" id="KW-1185">Reference proteome</keyword>
<evidence type="ECO:0000313" key="3">
    <source>
        <dbReference type="EMBL" id="NKI40203.1"/>
    </source>
</evidence>
<keyword evidence="2" id="KW-0732">Signal</keyword>
<evidence type="ECO:0000313" key="4">
    <source>
        <dbReference type="Proteomes" id="UP000772196"/>
    </source>
</evidence>
<sequence>MNRSASRGFLRMGLALGAAVASTALAATASAAVPATGTQAQGQGQKQAREQAQERTQGAVAGARAAEAARGCAVVYFDLGETLVHTGEDDSTSYLPGAAEYLRELRERHIKVGLITNVPSEWGSTDAERAAVLKKEVDSTWKGSAPFAWADFGDRILTPRTEAERKPAPVLWERAKANSGGCRLVYEAETVEETEAAAALGYVAYQVGQPSRPAYLPARVIELLAQLPR</sequence>
<dbReference type="EMBL" id="JAAWWP010000001">
    <property type="protein sequence ID" value="NKI40203.1"/>
    <property type="molecule type" value="Genomic_DNA"/>
</dbReference>
<dbReference type="InterPro" id="IPR006311">
    <property type="entry name" value="TAT_signal"/>
</dbReference>
<dbReference type="InterPro" id="IPR036412">
    <property type="entry name" value="HAD-like_sf"/>
</dbReference>
<organism evidence="3 4">
    <name type="scientific">Streptomyces physcomitrii</name>
    <dbReference type="NCBI Taxonomy" id="2724184"/>
    <lineage>
        <taxon>Bacteria</taxon>
        <taxon>Bacillati</taxon>
        <taxon>Actinomycetota</taxon>
        <taxon>Actinomycetes</taxon>
        <taxon>Kitasatosporales</taxon>
        <taxon>Streptomycetaceae</taxon>
        <taxon>Streptomyces</taxon>
    </lineage>
</organism>
<dbReference type="PROSITE" id="PS51318">
    <property type="entry name" value="TAT"/>
    <property type="match status" value="1"/>
</dbReference>
<dbReference type="SUPFAM" id="SSF56784">
    <property type="entry name" value="HAD-like"/>
    <property type="match status" value="1"/>
</dbReference>
<evidence type="ECO:0000256" key="2">
    <source>
        <dbReference type="SAM" id="SignalP"/>
    </source>
</evidence>
<feature type="region of interest" description="Disordered" evidence="1">
    <location>
        <begin position="37"/>
        <end position="56"/>
    </location>
</feature>
<protein>
    <submittedName>
        <fullName evidence="3">Uncharacterized protein</fullName>
    </submittedName>
</protein>
<feature type="chain" id="PRO_5046954361" evidence="2">
    <location>
        <begin position="27"/>
        <end position="229"/>
    </location>
</feature>
<dbReference type="InterPro" id="IPR023214">
    <property type="entry name" value="HAD_sf"/>
</dbReference>
<comment type="caution">
    <text evidence="3">The sequence shown here is derived from an EMBL/GenBank/DDBJ whole genome shotgun (WGS) entry which is preliminary data.</text>
</comment>
<feature type="compositionally biased region" description="Low complexity" evidence="1">
    <location>
        <begin position="37"/>
        <end position="46"/>
    </location>
</feature>
<proteinExistence type="predicted"/>
<accession>A0ABX1GWT9</accession>
<evidence type="ECO:0000256" key="1">
    <source>
        <dbReference type="SAM" id="MobiDB-lite"/>
    </source>
</evidence>
<gene>
    <name evidence="3" type="ORF">HFV08_02825</name>
</gene>
<dbReference type="Gene3D" id="3.40.50.1000">
    <property type="entry name" value="HAD superfamily/HAD-like"/>
    <property type="match status" value="1"/>
</dbReference>
<dbReference type="Proteomes" id="UP000772196">
    <property type="component" value="Unassembled WGS sequence"/>
</dbReference>
<feature type="signal peptide" evidence="2">
    <location>
        <begin position="1"/>
        <end position="26"/>
    </location>
</feature>